<accession>A0A6J7TFN4</accession>
<feature type="transmembrane region" description="Helical" evidence="1">
    <location>
        <begin position="68"/>
        <end position="86"/>
    </location>
</feature>
<dbReference type="AlphaFoldDB" id="A0A6J7TFN4"/>
<organism evidence="2">
    <name type="scientific">freshwater metagenome</name>
    <dbReference type="NCBI Taxonomy" id="449393"/>
    <lineage>
        <taxon>unclassified sequences</taxon>
        <taxon>metagenomes</taxon>
        <taxon>ecological metagenomes</taxon>
    </lineage>
</organism>
<sequence>MELRKSQSEILQKLVSDGHLTTDQASEIADAPVLAFRVRELVTYLASILIAIGAIFMISGLLADVSKAGIAALLYVVAALLGFFSRKFSASTNEKKRAGEVLEVAAVLAAAVASGILLDMTNMRSELSACMLAITAGTWGALRAARSQFAGSLLMTASVPIVILTSTSIMNLNGNNNQLVIGLMLIAGGIGLIAIGMCQIGFAYLPRFMGSVLIVIGSITMANVFSLGIGGLIPVGVGAMLFTLGSRELAPENLVAGSIGIIVGLIMTVVYWIPGNVFQGLAIIACGVAMLIVLRTQLARASQLKPGAPTA</sequence>
<reference evidence="2" key="1">
    <citation type="submission" date="2020-05" db="EMBL/GenBank/DDBJ databases">
        <authorList>
            <person name="Chiriac C."/>
            <person name="Salcher M."/>
            <person name="Ghai R."/>
            <person name="Kavagutti S V."/>
        </authorList>
    </citation>
    <scope>NUCLEOTIDE SEQUENCE</scope>
</reference>
<feature type="transmembrane region" description="Helical" evidence="1">
    <location>
        <begin position="98"/>
        <end position="118"/>
    </location>
</feature>
<proteinExistence type="predicted"/>
<feature type="transmembrane region" description="Helical" evidence="1">
    <location>
        <begin position="179"/>
        <end position="205"/>
    </location>
</feature>
<gene>
    <name evidence="2" type="ORF">UFOPK4293_01085</name>
</gene>
<feature type="transmembrane region" description="Helical" evidence="1">
    <location>
        <begin position="211"/>
        <end position="242"/>
    </location>
</feature>
<evidence type="ECO:0000256" key="1">
    <source>
        <dbReference type="SAM" id="Phobius"/>
    </source>
</evidence>
<protein>
    <submittedName>
        <fullName evidence="2">Unannotated protein</fullName>
    </submittedName>
</protein>
<name>A0A6J7TFN4_9ZZZZ</name>
<keyword evidence="1" id="KW-1133">Transmembrane helix</keyword>
<keyword evidence="1" id="KW-0472">Membrane</keyword>
<evidence type="ECO:0000313" key="2">
    <source>
        <dbReference type="EMBL" id="CAB5052203.1"/>
    </source>
</evidence>
<keyword evidence="1" id="KW-0812">Transmembrane</keyword>
<feature type="transmembrane region" description="Helical" evidence="1">
    <location>
        <begin position="279"/>
        <end position="296"/>
    </location>
</feature>
<feature type="transmembrane region" description="Helical" evidence="1">
    <location>
        <begin position="254"/>
        <end position="273"/>
    </location>
</feature>
<feature type="transmembrane region" description="Helical" evidence="1">
    <location>
        <begin position="41"/>
        <end position="62"/>
    </location>
</feature>
<feature type="transmembrane region" description="Helical" evidence="1">
    <location>
        <begin position="149"/>
        <end position="172"/>
    </location>
</feature>
<dbReference type="EMBL" id="CAFBQH010000065">
    <property type="protein sequence ID" value="CAB5052203.1"/>
    <property type="molecule type" value="Genomic_DNA"/>
</dbReference>